<protein>
    <submittedName>
        <fullName evidence="1">Uncharacterized protein</fullName>
    </submittedName>
</protein>
<reference evidence="2" key="1">
    <citation type="submission" date="2018-02" db="EMBL/GenBank/DDBJ databases">
        <title>Genome sequencing of Solimonas sp. HR-BB.</title>
        <authorList>
            <person name="Lee Y."/>
            <person name="Jeon C.O."/>
        </authorList>
    </citation>
    <scope>NUCLEOTIDE SEQUENCE [LARGE SCALE GENOMIC DNA]</scope>
    <source>
        <strain evidence="2">HR-U</strain>
    </source>
</reference>
<name>A0A2S7IRD2_9BACT</name>
<gene>
    <name evidence="1" type="ORF">C5O19_11645</name>
</gene>
<dbReference type="Proteomes" id="UP000239590">
    <property type="component" value="Unassembled WGS sequence"/>
</dbReference>
<evidence type="ECO:0000313" key="1">
    <source>
        <dbReference type="EMBL" id="PQA60236.1"/>
    </source>
</evidence>
<accession>A0A2S7IRD2</accession>
<dbReference type="AlphaFoldDB" id="A0A2S7IRD2"/>
<evidence type="ECO:0000313" key="2">
    <source>
        <dbReference type="Proteomes" id="UP000239590"/>
    </source>
</evidence>
<dbReference type="EMBL" id="PTRA01000001">
    <property type="protein sequence ID" value="PQA60236.1"/>
    <property type="molecule type" value="Genomic_DNA"/>
</dbReference>
<sequence>MFEDNTDLKAIKWVLFLIFGGLTDLYAKLSDPRALCGFGTGFSSKYFTIHFAFPHLAFPQS</sequence>
<proteinExistence type="predicted"/>
<keyword evidence="2" id="KW-1185">Reference proteome</keyword>
<comment type="caution">
    <text evidence="1">The sequence shown here is derived from an EMBL/GenBank/DDBJ whole genome shotgun (WGS) entry which is preliminary data.</text>
</comment>
<organism evidence="1 2">
    <name type="scientific">Siphonobacter curvatus</name>
    <dbReference type="NCBI Taxonomy" id="2094562"/>
    <lineage>
        <taxon>Bacteria</taxon>
        <taxon>Pseudomonadati</taxon>
        <taxon>Bacteroidota</taxon>
        <taxon>Cytophagia</taxon>
        <taxon>Cytophagales</taxon>
        <taxon>Cytophagaceae</taxon>
        <taxon>Siphonobacter</taxon>
    </lineage>
</organism>